<feature type="transmembrane region" description="Helical" evidence="1">
    <location>
        <begin position="61"/>
        <end position="78"/>
    </location>
</feature>
<evidence type="ECO:0000256" key="1">
    <source>
        <dbReference type="SAM" id="Phobius"/>
    </source>
</evidence>
<name>A0AA48QYD8_9TREE</name>
<organism evidence="2 3">
    <name type="scientific">Cutaneotrichosporon cavernicola</name>
    <dbReference type="NCBI Taxonomy" id="279322"/>
    <lineage>
        <taxon>Eukaryota</taxon>
        <taxon>Fungi</taxon>
        <taxon>Dikarya</taxon>
        <taxon>Basidiomycota</taxon>
        <taxon>Agaricomycotina</taxon>
        <taxon>Tremellomycetes</taxon>
        <taxon>Trichosporonales</taxon>
        <taxon>Trichosporonaceae</taxon>
        <taxon>Cutaneotrichosporon</taxon>
    </lineage>
</organism>
<reference evidence="2" key="1">
    <citation type="journal article" date="2023" name="BMC Genomics">
        <title>Chromosome-level genome assemblies of Cutaneotrichosporon spp. (Trichosporonales, Basidiomycota) reveal imbalanced evolution between nucleotide sequences and chromosome synteny.</title>
        <authorList>
            <person name="Kobayashi Y."/>
            <person name="Kayamori A."/>
            <person name="Aoki K."/>
            <person name="Shiwa Y."/>
            <person name="Matsutani M."/>
            <person name="Fujita N."/>
            <person name="Sugita T."/>
            <person name="Iwasaki W."/>
            <person name="Tanaka N."/>
            <person name="Takashima M."/>
        </authorList>
    </citation>
    <scope>NUCLEOTIDE SEQUENCE</scope>
    <source>
        <strain evidence="2">HIS019</strain>
    </source>
</reference>
<keyword evidence="3" id="KW-1185">Reference proteome</keyword>
<protein>
    <submittedName>
        <fullName evidence="2">Uncharacterized protein</fullName>
    </submittedName>
</protein>
<dbReference type="GeneID" id="85498282"/>
<gene>
    <name evidence="2" type="ORF">CcaverHIS019_0608710</name>
</gene>
<keyword evidence="1" id="KW-0812">Transmembrane</keyword>
<keyword evidence="1" id="KW-1133">Transmembrane helix</keyword>
<sequence>MTPPFNACCDLPHFHVLLSNTTVTKHAFPRWSSYLSPYGVPILRFNSSEAPKPAPQQSKNLVPFGLALGAGIVGWYYYMYGGAVEKKGVDEFVKNQEKIVEREHQASKDQVTSME</sequence>
<keyword evidence="1" id="KW-0472">Membrane</keyword>
<accession>A0AA48QYD8</accession>
<evidence type="ECO:0000313" key="2">
    <source>
        <dbReference type="EMBL" id="BEI94412.1"/>
    </source>
</evidence>
<dbReference type="Proteomes" id="UP001233271">
    <property type="component" value="Chromosome 6"/>
</dbReference>
<dbReference type="RefSeq" id="XP_060459677.1">
    <property type="nucleotide sequence ID" value="XM_060603377.1"/>
</dbReference>
<dbReference type="AlphaFoldDB" id="A0AA48QYD8"/>
<proteinExistence type="predicted"/>
<dbReference type="EMBL" id="AP028217">
    <property type="protein sequence ID" value="BEI94412.1"/>
    <property type="molecule type" value="Genomic_DNA"/>
</dbReference>
<evidence type="ECO:0000313" key="3">
    <source>
        <dbReference type="Proteomes" id="UP001233271"/>
    </source>
</evidence>
<dbReference type="KEGG" id="ccac:CcaHIS019_0608710"/>